<protein>
    <submittedName>
        <fullName evidence="1">DNA pol B 2 domain-containing protein</fullName>
    </submittedName>
</protein>
<reference evidence="1 2" key="1">
    <citation type="submission" date="2019-08" db="EMBL/GenBank/DDBJ databases">
        <title>Whole genome of Aphis craccivora.</title>
        <authorList>
            <person name="Voronova N.V."/>
            <person name="Shulinski R.S."/>
            <person name="Bandarenka Y.V."/>
            <person name="Zhorov D.G."/>
            <person name="Warner D."/>
        </authorList>
    </citation>
    <scope>NUCLEOTIDE SEQUENCE [LARGE SCALE GENOMIC DNA]</scope>
    <source>
        <strain evidence="1">180601</strain>
        <tissue evidence="1">Whole Body</tissue>
    </source>
</reference>
<proteinExistence type="predicted"/>
<organism evidence="1 2">
    <name type="scientific">Aphis craccivora</name>
    <name type="common">Cowpea aphid</name>
    <dbReference type="NCBI Taxonomy" id="307492"/>
    <lineage>
        <taxon>Eukaryota</taxon>
        <taxon>Metazoa</taxon>
        <taxon>Ecdysozoa</taxon>
        <taxon>Arthropoda</taxon>
        <taxon>Hexapoda</taxon>
        <taxon>Insecta</taxon>
        <taxon>Pterygota</taxon>
        <taxon>Neoptera</taxon>
        <taxon>Paraneoptera</taxon>
        <taxon>Hemiptera</taxon>
        <taxon>Sternorrhyncha</taxon>
        <taxon>Aphidomorpha</taxon>
        <taxon>Aphidoidea</taxon>
        <taxon>Aphididae</taxon>
        <taxon>Aphidini</taxon>
        <taxon>Aphis</taxon>
        <taxon>Aphis</taxon>
    </lineage>
</organism>
<sequence>MTKRKRNPGNKLYGYAIPKLTRGRTLNLSQSDWLTKYIQLNTEMRKTARNRKIMHSKRKAIKMEIRCIGRYQNLMYDCHYNVMQRHYGEHFKPVILNRGDMDPISDKYVRLTCDNATLSETGRRHIFIILNLDSVVVFISECSMNRFITQTSKLIES</sequence>
<dbReference type="EMBL" id="VUJU01005238">
    <property type="protein sequence ID" value="KAF0751851.1"/>
    <property type="molecule type" value="Genomic_DNA"/>
</dbReference>
<keyword evidence="2" id="KW-1185">Reference proteome</keyword>
<accession>A0A6G0YA44</accession>
<comment type="caution">
    <text evidence="1">The sequence shown here is derived from an EMBL/GenBank/DDBJ whole genome shotgun (WGS) entry which is preliminary data.</text>
</comment>
<dbReference type="AlphaFoldDB" id="A0A6G0YA44"/>
<evidence type="ECO:0000313" key="2">
    <source>
        <dbReference type="Proteomes" id="UP000478052"/>
    </source>
</evidence>
<gene>
    <name evidence="1" type="ORF">FWK35_00012076</name>
</gene>
<name>A0A6G0YA44_APHCR</name>
<dbReference type="Proteomes" id="UP000478052">
    <property type="component" value="Unassembled WGS sequence"/>
</dbReference>
<evidence type="ECO:0000313" key="1">
    <source>
        <dbReference type="EMBL" id="KAF0751851.1"/>
    </source>
</evidence>